<dbReference type="PANTHER" id="PTHR34293">
    <property type="entry name" value="HTH-TYPE TRANSCRIPTIONAL REGULATOR TRMBL2"/>
    <property type="match status" value="1"/>
</dbReference>
<dbReference type="Gene3D" id="1.10.10.10">
    <property type="entry name" value="Winged helix-like DNA-binding domain superfamily/Winged helix DNA-binding domain"/>
    <property type="match status" value="1"/>
</dbReference>
<dbReference type="InterPro" id="IPR016032">
    <property type="entry name" value="Sig_transdc_resp-reg_C-effctor"/>
</dbReference>
<name>A0ABM6V611_9ACTN</name>
<dbReference type="Pfam" id="PF00196">
    <property type="entry name" value="GerE"/>
    <property type="match status" value="1"/>
</dbReference>
<proteinExistence type="predicted"/>
<dbReference type="RefSeq" id="WP_109294511.1">
    <property type="nucleotide sequence ID" value="NZ_CP029254.1"/>
</dbReference>
<dbReference type="Proteomes" id="UP000245051">
    <property type="component" value="Chromosome"/>
</dbReference>
<accession>A0ABM6V611</accession>
<dbReference type="InterPro" id="IPR051797">
    <property type="entry name" value="TrmB-like"/>
</dbReference>
<reference evidence="2 3" key="1">
    <citation type="submission" date="2018-05" db="EMBL/GenBank/DDBJ databases">
        <title>Complete genome sequence of the Type Strain of Streptomyces spongiicola HNM0071, the producer of staurosporine.</title>
        <authorList>
            <person name="Zhou S."/>
            <person name="Huang X."/>
        </authorList>
    </citation>
    <scope>NUCLEOTIDE SEQUENCE [LARGE SCALE GENOMIC DNA]</scope>
    <source>
        <strain evidence="2 3">HNM0071</strain>
    </source>
</reference>
<gene>
    <name evidence="2" type="ORF">DDQ41_12130</name>
</gene>
<dbReference type="SUPFAM" id="SSF46894">
    <property type="entry name" value="C-terminal effector domain of the bipartite response regulators"/>
    <property type="match status" value="1"/>
</dbReference>
<dbReference type="InterPro" id="IPR036388">
    <property type="entry name" value="WH-like_DNA-bd_sf"/>
</dbReference>
<sequence>MTEADIATTGRAPLRLSREARTVHERIQYGEAIPDGEPGLDELLELGLIVRDPIKPGRYVESDLHRAERTHIEHQRQVIASALDRMEQVHSFFSGLPRRQAQPGEGGVEFLASVQEASAAIATALDEMTDEVLTAHPLERPEHALKLSLPRDLQLLSEGKKLRTIYPESARSRGPENAWAAAVTAHGAEVRTLAGGFQRLVIVDRCLALVANSIGRPMPANGAYKITHPALIAHLRELYEDQWQRADPWMGGRRRPPKDTVTTTTTRAILRGMSAGKKASQIAKELQVSVRTVSNHLTRLYRALDIEPGNQFALGEWWASTEERKLD</sequence>
<evidence type="ECO:0000313" key="3">
    <source>
        <dbReference type="Proteomes" id="UP000245051"/>
    </source>
</evidence>
<evidence type="ECO:0000313" key="2">
    <source>
        <dbReference type="EMBL" id="AWK09541.1"/>
    </source>
</evidence>
<keyword evidence="3" id="KW-1185">Reference proteome</keyword>
<feature type="domain" description="HTH luxR-type" evidence="1">
    <location>
        <begin position="259"/>
        <end position="316"/>
    </location>
</feature>
<dbReference type="SMART" id="SM00421">
    <property type="entry name" value="HTH_LUXR"/>
    <property type="match status" value="1"/>
</dbReference>
<protein>
    <recommendedName>
        <fullName evidence="1">HTH luxR-type domain-containing protein</fullName>
    </recommendedName>
</protein>
<evidence type="ECO:0000259" key="1">
    <source>
        <dbReference type="SMART" id="SM00421"/>
    </source>
</evidence>
<organism evidence="2 3">
    <name type="scientific">Streptomyces spongiicola</name>
    <dbReference type="NCBI Taxonomy" id="1690221"/>
    <lineage>
        <taxon>Bacteria</taxon>
        <taxon>Bacillati</taxon>
        <taxon>Actinomycetota</taxon>
        <taxon>Actinomycetes</taxon>
        <taxon>Kitasatosporales</taxon>
        <taxon>Streptomycetaceae</taxon>
        <taxon>Streptomyces</taxon>
    </lineage>
</organism>
<dbReference type="EMBL" id="CP029254">
    <property type="protein sequence ID" value="AWK09541.1"/>
    <property type="molecule type" value="Genomic_DNA"/>
</dbReference>
<dbReference type="InterPro" id="IPR000792">
    <property type="entry name" value="Tscrpt_reg_LuxR_C"/>
</dbReference>
<dbReference type="PANTHER" id="PTHR34293:SF1">
    <property type="entry name" value="HTH-TYPE TRANSCRIPTIONAL REGULATOR TRMBL2"/>
    <property type="match status" value="1"/>
</dbReference>